<dbReference type="AlphaFoldDB" id="B2KDA5"/>
<proteinExistence type="predicted"/>
<organism evidence="1 2">
    <name type="scientific">Elusimicrobium minutum (strain Pei191)</name>
    <dbReference type="NCBI Taxonomy" id="445932"/>
    <lineage>
        <taxon>Bacteria</taxon>
        <taxon>Pseudomonadati</taxon>
        <taxon>Elusimicrobiota</taxon>
        <taxon>Elusimicrobia</taxon>
        <taxon>Elusimicrobiales</taxon>
        <taxon>Elusimicrobiaceae</taxon>
        <taxon>Elusimicrobium</taxon>
    </lineage>
</organism>
<dbReference type="STRING" id="445932.Emin_0948"/>
<keyword evidence="2" id="KW-1185">Reference proteome</keyword>
<dbReference type="Proteomes" id="UP000001029">
    <property type="component" value="Chromosome"/>
</dbReference>
<sequence length="155" mass="17458">MNPRPKNIGDVLAIVRDDIIKPKLNCEIQRINSRYGDRIVLPEVTEKAVKLNLLEVSNITPFVCIEANGIEPRSNKGQVAKVFNLNVFLGLMPINKAGDDDTIACYRYEEAITNTFKNYDCALFDLKYENSEIGAMQRGNHVVYGILCRFSCSIV</sequence>
<reference evidence="1 2" key="1">
    <citation type="journal article" date="2009" name="Appl. Environ. Microbiol.">
        <title>Genomic analysis of 'Elusimicrobium minutum,' the first cultivated representative of the phylum 'Elusimicrobia' (formerly termite group 1).</title>
        <authorList>
            <person name="Herlemann D.P.R."/>
            <person name="Geissinger O."/>
            <person name="Ikeda-Ohtsubo W."/>
            <person name="Kunin V."/>
            <person name="Sun H."/>
            <person name="Lapidus A."/>
            <person name="Hugenholtz P."/>
            <person name="Brune A."/>
        </authorList>
    </citation>
    <scope>NUCLEOTIDE SEQUENCE [LARGE SCALE GENOMIC DNA]</scope>
    <source>
        <strain evidence="1 2">Pei191</strain>
    </source>
</reference>
<evidence type="ECO:0000313" key="1">
    <source>
        <dbReference type="EMBL" id="ACC98501.1"/>
    </source>
</evidence>
<accession>B2KDA5</accession>
<dbReference type="EMBL" id="CP001055">
    <property type="protein sequence ID" value="ACC98501.1"/>
    <property type="molecule type" value="Genomic_DNA"/>
</dbReference>
<evidence type="ECO:0000313" key="2">
    <source>
        <dbReference type="Proteomes" id="UP000001029"/>
    </source>
</evidence>
<dbReference type="RefSeq" id="WP_012415116.1">
    <property type="nucleotide sequence ID" value="NC_010644.1"/>
</dbReference>
<gene>
    <name evidence="1" type="ordered locus">Emin_0948</name>
</gene>
<name>B2KDA5_ELUMP</name>
<dbReference type="HOGENOM" id="CLU_1692745_0_0_0"/>
<protein>
    <submittedName>
        <fullName evidence="1">Uncharacterized protein</fullName>
    </submittedName>
</protein>
<dbReference type="KEGG" id="emi:Emin_0948"/>